<organism evidence="1 2">
    <name type="scientific">Pseudopedobacter saltans</name>
    <dbReference type="NCBI Taxonomy" id="151895"/>
    <lineage>
        <taxon>Bacteria</taxon>
        <taxon>Pseudomonadati</taxon>
        <taxon>Bacteroidota</taxon>
        <taxon>Sphingobacteriia</taxon>
        <taxon>Sphingobacteriales</taxon>
        <taxon>Sphingobacteriaceae</taxon>
        <taxon>Pseudopedobacter</taxon>
    </lineage>
</organism>
<gene>
    <name evidence="1" type="ORF">DI598_19360</name>
</gene>
<reference evidence="1 2" key="1">
    <citation type="submission" date="2017-11" db="EMBL/GenBank/DDBJ databases">
        <title>Infants hospitalized years apart are colonized by the same room-sourced microbial strains.</title>
        <authorList>
            <person name="Brooks B."/>
            <person name="Olm M.R."/>
            <person name="Firek B.A."/>
            <person name="Baker R."/>
            <person name="Thomas B.C."/>
            <person name="Morowitz M.J."/>
            <person name="Banfield J.F."/>
        </authorList>
    </citation>
    <scope>NUCLEOTIDE SEQUENCE [LARGE SCALE GENOMIC DNA]</scope>
    <source>
        <strain evidence="1">S2_009_000_R2_76</strain>
    </source>
</reference>
<protein>
    <submittedName>
        <fullName evidence="1">Uncharacterized protein</fullName>
    </submittedName>
</protein>
<name>A0A2W5EBH6_9SPHI</name>
<dbReference type="AlphaFoldDB" id="A0A2W5EBH6"/>
<sequence>MKRRFIDQTDNSSADFICSSRYASLENRISLIDSNSPTSLVNRVFSLETKTNHQLSRIENLETGSDSFSIWKAAKNPAMSRMPTSSNLPTVPVVGLLAAVSKAGLDAALTAIYAKLNEHDDMFKNRLLTA</sequence>
<evidence type="ECO:0000313" key="1">
    <source>
        <dbReference type="EMBL" id="PZP40368.1"/>
    </source>
</evidence>
<dbReference type="EMBL" id="QFOI01000611">
    <property type="protein sequence ID" value="PZP40368.1"/>
    <property type="molecule type" value="Genomic_DNA"/>
</dbReference>
<dbReference type="Proteomes" id="UP000249645">
    <property type="component" value="Unassembled WGS sequence"/>
</dbReference>
<comment type="caution">
    <text evidence="1">The sequence shown here is derived from an EMBL/GenBank/DDBJ whole genome shotgun (WGS) entry which is preliminary data.</text>
</comment>
<proteinExistence type="predicted"/>
<accession>A0A2W5EBH6</accession>
<evidence type="ECO:0000313" key="2">
    <source>
        <dbReference type="Proteomes" id="UP000249645"/>
    </source>
</evidence>